<dbReference type="STRING" id="180088.A0A1J8QS89"/>
<evidence type="ECO:0000259" key="1">
    <source>
        <dbReference type="Pfam" id="PF06985"/>
    </source>
</evidence>
<evidence type="ECO:0000313" key="3">
    <source>
        <dbReference type="Proteomes" id="UP000183567"/>
    </source>
</evidence>
<reference evidence="2 3" key="1">
    <citation type="submission" date="2016-03" db="EMBL/GenBank/DDBJ databases">
        <title>Comparative genomics of the ectomycorrhizal sister species Rhizopogon vinicolor and Rhizopogon vesiculosus (Basidiomycota: Boletales) reveals a divergence of the mating type B locus.</title>
        <authorList>
            <person name="Mujic A.B."/>
            <person name="Kuo A."/>
            <person name="Tritt A."/>
            <person name="Lipzen A."/>
            <person name="Chen C."/>
            <person name="Johnson J."/>
            <person name="Sharma A."/>
            <person name="Barry K."/>
            <person name="Grigoriev I.V."/>
            <person name="Spatafora J.W."/>
        </authorList>
    </citation>
    <scope>NUCLEOTIDE SEQUENCE [LARGE SCALE GENOMIC DNA]</scope>
    <source>
        <strain evidence="2 3">AM-OR11-056</strain>
    </source>
</reference>
<organism evidence="2 3">
    <name type="scientific">Rhizopogon vesiculosus</name>
    <dbReference type="NCBI Taxonomy" id="180088"/>
    <lineage>
        <taxon>Eukaryota</taxon>
        <taxon>Fungi</taxon>
        <taxon>Dikarya</taxon>
        <taxon>Basidiomycota</taxon>
        <taxon>Agaricomycotina</taxon>
        <taxon>Agaricomycetes</taxon>
        <taxon>Agaricomycetidae</taxon>
        <taxon>Boletales</taxon>
        <taxon>Suillineae</taxon>
        <taxon>Rhizopogonaceae</taxon>
        <taxon>Rhizopogon</taxon>
    </lineage>
</organism>
<evidence type="ECO:0000313" key="2">
    <source>
        <dbReference type="EMBL" id="OJA14564.1"/>
    </source>
</evidence>
<gene>
    <name evidence="2" type="ORF">AZE42_06370</name>
</gene>
<sequence length="535" mass="60841">MSTSSLCPTLSSTTIYNDDDAPLCSICSALDIRAILHDGVPKEHSHPLGLLTDILSKQDQCALCHLIAFIIRCTGYLDKKPRDNIAWITCGLYAEPSGSINAYECKDLGIPDGVLPVQKDLCHWLHIDMFLPHLDIQLLEEDAFKVGRTKELHGRRVTQTVDISLLKSWIHICENEHGEKCETMWWRNPGDILLKSIRIIDVTRMAIIPAPRSCCYVALSYLWGGTGEEYRTTKANLKQRRKEGSLDMSMLPPTIRDTIQVVRQLGKQYLWINALCIVQDDHKDKGKQIGAMERIYGFAVFTIFAAGSTSVHDPLPGVHLGTRDPKQQIAKVQGLHLTVLLVLLKEVVMSSAWYTCGWTYQELMLLHCRIFFTTHHMYFECMKDVFSEDVVAEPIDFPWNSHPLGYKGMDKFMPLGRGWLQREIQNAVKAEWRLSWGAPAPRCMVMVEEYTQRRLTLESDIMDAIMVLLNAMTNGYQWGGGNPGKAFRFGMSIDDFECALVWQPMTNAPHEWRVSTDGNRAPWPSWLWAVWRGAV</sequence>
<proteinExistence type="predicted"/>
<dbReference type="OrthoDB" id="5125733at2759"/>
<dbReference type="Proteomes" id="UP000183567">
    <property type="component" value="Unassembled WGS sequence"/>
</dbReference>
<name>A0A1J8QS89_9AGAM</name>
<dbReference type="EMBL" id="LVVM01003592">
    <property type="protein sequence ID" value="OJA14564.1"/>
    <property type="molecule type" value="Genomic_DNA"/>
</dbReference>
<comment type="caution">
    <text evidence="2">The sequence shown here is derived from an EMBL/GenBank/DDBJ whole genome shotgun (WGS) entry which is preliminary data.</text>
</comment>
<dbReference type="InterPro" id="IPR010730">
    <property type="entry name" value="HET"/>
</dbReference>
<dbReference type="PANTHER" id="PTHR33112:SF12">
    <property type="entry name" value="HETEROKARYON INCOMPATIBILITY DOMAIN-CONTAINING PROTEIN"/>
    <property type="match status" value="1"/>
</dbReference>
<feature type="domain" description="Heterokaryon incompatibility" evidence="1">
    <location>
        <begin position="216"/>
        <end position="362"/>
    </location>
</feature>
<protein>
    <recommendedName>
        <fullName evidence="1">Heterokaryon incompatibility domain-containing protein</fullName>
    </recommendedName>
</protein>
<dbReference type="AlphaFoldDB" id="A0A1J8QS89"/>
<accession>A0A1J8QS89</accession>
<dbReference type="Pfam" id="PF06985">
    <property type="entry name" value="HET"/>
    <property type="match status" value="1"/>
</dbReference>
<keyword evidence="3" id="KW-1185">Reference proteome</keyword>
<dbReference type="PANTHER" id="PTHR33112">
    <property type="entry name" value="DOMAIN PROTEIN, PUTATIVE-RELATED"/>
    <property type="match status" value="1"/>
</dbReference>